<organism evidence="9 10">
    <name type="scientific">Demequina activiva</name>
    <dbReference type="NCBI Taxonomy" id="1582364"/>
    <lineage>
        <taxon>Bacteria</taxon>
        <taxon>Bacillati</taxon>
        <taxon>Actinomycetota</taxon>
        <taxon>Actinomycetes</taxon>
        <taxon>Micrococcales</taxon>
        <taxon>Demequinaceae</taxon>
        <taxon>Demequina</taxon>
    </lineage>
</organism>
<feature type="chain" id="PRO_5038955061" description="peptidylprolyl isomerase" evidence="7">
    <location>
        <begin position="20"/>
        <end position="336"/>
    </location>
</feature>
<comment type="caution">
    <text evidence="9">The sequence shown here is derived from an EMBL/GenBank/DDBJ whole genome shotgun (WGS) entry which is preliminary data.</text>
</comment>
<evidence type="ECO:0000259" key="8">
    <source>
        <dbReference type="PROSITE" id="PS50059"/>
    </source>
</evidence>
<dbReference type="Gene3D" id="3.10.50.40">
    <property type="match status" value="1"/>
</dbReference>
<evidence type="ECO:0000256" key="7">
    <source>
        <dbReference type="SAM" id="SignalP"/>
    </source>
</evidence>
<comment type="catalytic activity">
    <reaction evidence="1 6">
        <text>[protein]-peptidylproline (omega=180) = [protein]-peptidylproline (omega=0)</text>
        <dbReference type="Rhea" id="RHEA:16237"/>
        <dbReference type="Rhea" id="RHEA-COMP:10747"/>
        <dbReference type="Rhea" id="RHEA-COMP:10748"/>
        <dbReference type="ChEBI" id="CHEBI:83833"/>
        <dbReference type="ChEBI" id="CHEBI:83834"/>
        <dbReference type="EC" id="5.2.1.8"/>
    </reaction>
</comment>
<sequence>MKKTLPIVASAAAATLALAGCASGTAEGDPTTSPTTSPTGGVSAVSYDCAAIAEGGEGFGSDEDVAVLAGLEWCVGDDDSAKVQSPEPSSVSATATLVVDAGDGEAIEVGKAVTLDYTITSGADGTVLYSTYTEDAAETLILDETTLDPALLSAFTATSEGGEIVFASLDATAQDPAEATVYMAIRVTEVSAPLSAAEGEEVEPAAGLPVITIDEDGKPQVAFDGAEKPSELVVQPLITGDGDTLEEGDTAVVHYTGWVWDGEQFDSSWDRGAPASFPFVTGGLIDGWIQGLAGQTVGSRVLLVIPPELGYGEAGSGDAIPGDSTLVFVVDILAAL</sequence>
<dbReference type="GO" id="GO:0003755">
    <property type="term" value="F:peptidyl-prolyl cis-trans isomerase activity"/>
    <property type="evidence" value="ECO:0007669"/>
    <property type="project" value="UniProtKB-KW"/>
</dbReference>
<gene>
    <name evidence="9" type="primary">fkbP1</name>
    <name evidence="9" type="ORF">Dac01nite_04320</name>
</gene>
<dbReference type="SUPFAM" id="SSF54534">
    <property type="entry name" value="FKBP-like"/>
    <property type="match status" value="2"/>
</dbReference>
<dbReference type="EMBL" id="BONR01000001">
    <property type="protein sequence ID" value="GIG53680.1"/>
    <property type="molecule type" value="Genomic_DNA"/>
</dbReference>
<evidence type="ECO:0000313" key="10">
    <source>
        <dbReference type="Proteomes" id="UP000652354"/>
    </source>
</evidence>
<protein>
    <recommendedName>
        <fullName evidence="3 6">peptidylprolyl isomerase</fullName>
        <ecNumber evidence="3 6">5.2.1.8</ecNumber>
    </recommendedName>
</protein>
<dbReference type="EC" id="5.2.1.8" evidence="3 6"/>
<keyword evidence="7" id="KW-0732">Signal</keyword>
<keyword evidence="10" id="KW-1185">Reference proteome</keyword>
<proteinExistence type="inferred from homology"/>
<dbReference type="RefSeq" id="WP_203653114.1">
    <property type="nucleotide sequence ID" value="NZ_BONR01000001.1"/>
</dbReference>
<evidence type="ECO:0000256" key="2">
    <source>
        <dbReference type="ARBA" id="ARBA00006577"/>
    </source>
</evidence>
<feature type="domain" description="PPIase FKBP-type" evidence="8">
    <location>
        <begin position="248"/>
        <end position="336"/>
    </location>
</feature>
<keyword evidence="4 6" id="KW-0697">Rotamase</keyword>
<comment type="similarity">
    <text evidence="2">Belongs to the FKBP-type PPIase family.</text>
</comment>
<evidence type="ECO:0000256" key="6">
    <source>
        <dbReference type="PROSITE-ProRule" id="PRU00277"/>
    </source>
</evidence>
<name>A0A919UJE7_9MICO</name>
<evidence type="ECO:0000256" key="5">
    <source>
        <dbReference type="ARBA" id="ARBA00023235"/>
    </source>
</evidence>
<dbReference type="AlphaFoldDB" id="A0A919UJE7"/>
<evidence type="ECO:0000313" key="9">
    <source>
        <dbReference type="EMBL" id="GIG53680.1"/>
    </source>
</evidence>
<dbReference type="PANTHER" id="PTHR43811:SF19">
    <property type="entry name" value="39 KDA FK506-BINDING NUCLEAR PROTEIN"/>
    <property type="match status" value="1"/>
</dbReference>
<dbReference type="InterPro" id="IPR046357">
    <property type="entry name" value="PPIase_dom_sf"/>
</dbReference>
<reference evidence="9" key="1">
    <citation type="submission" date="2021-01" db="EMBL/GenBank/DDBJ databases">
        <title>Whole genome shotgun sequence of Demequina activiva NBRC 110675.</title>
        <authorList>
            <person name="Komaki H."/>
            <person name="Tamura T."/>
        </authorList>
    </citation>
    <scope>NUCLEOTIDE SEQUENCE</scope>
    <source>
        <strain evidence="9">NBRC 110675</strain>
    </source>
</reference>
<accession>A0A919UJE7</accession>
<dbReference type="PROSITE" id="PS50059">
    <property type="entry name" value="FKBP_PPIASE"/>
    <property type="match status" value="1"/>
</dbReference>
<dbReference type="Proteomes" id="UP000652354">
    <property type="component" value="Unassembled WGS sequence"/>
</dbReference>
<evidence type="ECO:0000256" key="4">
    <source>
        <dbReference type="ARBA" id="ARBA00023110"/>
    </source>
</evidence>
<dbReference type="InterPro" id="IPR001179">
    <property type="entry name" value="PPIase_FKBP_dom"/>
</dbReference>
<evidence type="ECO:0000256" key="3">
    <source>
        <dbReference type="ARBA" id="ARBA00013194"/>
    </source>
</evidence>
<evidence type="ECO:0000256" key="1">
    <source>
        <dbReference type="ARBA" id="ARBA00000971"/>
    </source>
</evidence>
<keyword evidence="5 6" id="KW-0413">Isomerase</keyword>
<dbReference type="PANTHER" id="PTHR43811">
    <property type="entry name" value="FKBP-TYPE PEPTIDYL-PROLYL CIS-TRANS ISOMERASE FKPA"/>
    <property type="match status" value="1"/>
</dbReference>
<dbReference type="Pfam" id="PF00254">
    <property type="entry name" value="FKBP_C"/>
    <property type="match status" value="1"/>
</dbReference>
<dbReference type="PROSITE" id="PS51257">
    <property type="entry name" value="PROKAR_LIPOPROTEIN"/>
    <property type="match status" value="1"/>
</dbReference>
<feature type="signal peptide" evidence="7">
    <location>
        <begin position="1"/>
        <end position="19"/>
    </location>
</feature>